<evidence type="ECO:0000313" key="2">
    <source>
        <dbReference type="EMBL" id="MBB5710836.1"/>
    </source>
</evidence>
<protein>
    <submittedName>
        <fullName evidence="2">Uncharacterized protein</fullName>
    </submittedName>
</protein>
<keyword evidence="3" id="KW-1185">Reference proteome</keyword>
<dbReference type="AlphaFoldDB" id="A0A840YM80"/>
<accession>A0A840YM80</accession>
<reference evidence="2 3" key="1">
    <citation type="submission" date="2020-08" db="EMBL/GenBank/DDBJ databases">
        <title>Genomic Encyclopedia of Type Strains, Phase IV (KMG-IV): sequencing the most valuable type-strain genomes for metagenomic binning, comparative biology and taxonomic classification.</title>
        <authorList>
            <person name="Goeker M."/>
        </authorList>
    </citation>
    <scope>NUCLEOTIDE SEQUENCE [LARGE SCALE GENOMIC DNA]</scope>
    <source>
        <strain evidence="2 3">DSM 26736</strain>
    </source>
</reference>
<sequence>MFDDDVIRKMKSAMALTTEVRREKMKAVTTLKMQDPTERQKRSTALKGRPKSDATRAKMSKPKTAEHKAAIAATKRATKLAREAAKTEQ</sequence>
<gene>
    <name evidence="2" type="ORF">FHT02_002076</name>
</gene>
<evidence type="ECO:0000256" key="1">
    <source>
        <dbReference type="SAM" id="MobiDB-lite"/>
    </source>
</evidence>
<feature type="compositionally biased region" description="Basic and acidic residues" evidence="1">
    <location>
        <begin position="80"/>
        <end position="89"/>
    </location>
</feature>
<organism evidence="2 3">
    <name type="scientific">Sphingomonas xinjiangensis</name>
    <dbReference type="NCBI Taxonomy" id="643568"/>
    <lineage>
        <taxon>Bacteria</taxon>
        <taxon>Pseudomonadati</taxon>
        <taxon>Pseudomonadota</taxon>
        <taxon>Alphaproteobacteria</taxon>
        <taxon>Sphingomonadales</taxon>
        <taxon>Sphingomonadaceae</taxon>
        <taxon>Sphingomonas</taxon>
    </lineage>
</organism>
<evidence type="ECO:0000313" key="3">
    <source>
        <dbReference type="Proteomes" id="UP000527143"/>
    </source>
</evidence>
<dbReference type="EMBL" id="JACIJF010000005">
    <property type="protein sequence ID" value="MBB5710836.1"/>
    <property type="molecule type" value="Genomic_DNA"/>
</dbReference>
<proteinExistence type="predicted"/>
<dbReference type="Proteomes" id="UP000527143">
    <property type="component" value="Unassembled WGS sequence"/>
</dbReference>
<feature type="region of interest" description="Disordered" evidence="1">
    <location>
        <begin position="31"/>
        <end position="89"/>
    </location>
</feature>
<dbReference type="RefSeq" id="WP_184087151.1">
    <property type="nucleotide sequence ID" value="NZ_JACIJF010000005.1"/>
</dbReference>
<name>A0A840YM80_9SPHN</name>
<comment type="caution">
    <text evidence="2">The sequence shown here is derived from an EMBL/GenBank/DDBJ whole genome shotgun (WGS) entry which is preliminary data.</text>
</comment>